<evidence type="ECO:0000313" key="1">
    <source>
        <dbReference type="EMBL" id="RJT31901.1"/>
    </source>
</evidence>
<evidence type="ECO:0000313" key="2">
    <source>
        <dbReference type="Proteomes" id="UP000272706"/>
    </source>
</evidence>
<dbReference type="OrthoDB" id="8199584at2"/>
<dbReference type="Proteomes" id="UP000272706">
    <property type="component" value="Unassembled WGS sequence"/>
</dbReference>
<dbReference type="EMBL" id="QZWZ01000029">
    <property type="protein sequence ID" value="RJT31901.1"/>
    <property type="molecule type" value="Genomic_DNA"/>
</dbReference>
<protein>
    <submittedName>
        <fullName evidence="1">DUF3037 domain-containing protein</fullName>
    </submittedName>
</protein>
<gene>
    <name evidence="1" type="ORF">D3227_28105</name>
</gene>
<accession>A0A3A5KAH2</accession>
<reference evidence="1 2" key="1">
    <citation type="submission" date="2018-09" db="EMBL/GenBank/DDBJ databases">
        <title>Mesorhizobium carmichaelinearum sp. nov. isolated from Carmichaelinea spp. root nodules in New Zealand.</title>
        <authorList>
            <person name="De Meyer S.E."/>
        </authorList>
    </citation>
    <scope>NUCLEOTIDE SEQUENCE [LARGE SCALE GENOMIC DNA]</scope>
    <source>
        <strain evidence="1 2">ICMP19557</strain>
    </source>
</reference>
<name>A0A3A5KAH2_9HYPH</name>
<dbReference type="AlphaFoldDB" id="A0A3A5KAH2"/>
<sequence>MILRYRHDPVGGEQINVGIVVHAARSGFLGAVMRRSYGRISKVFPTLDGASCAMIWQASSGRSTSWRSRMFPATWSISPMLLPERRPARVIGSSVTRAFFVLRLFQPVAGLETGHIDQVGQQIFAILVHPTAERAQQV</sequence>
<dbReference type="InterPro" id="IPR021398">
    <property type="entry name" value="DUF3037"/>
</dbReference>
<proteinExistence type="predicted"/>
<dbReference type="Pfam" id="PF11236">
    <property type="entry name" value="DUF3037"/>
    <property type="match status" value="1"/>
</dbReference>
<organism evidence="1 2">
    <name type="scientific">Mesorhizobium waimense</name>
    <dbReference type="NCBI Taxonomy" id="1300307"/>
    <lineage>
        <taxon>Bacteria</taxon>
        <taxon>Pseudomonadati</taxon>
        <taxon>Pseudomonadota</taxon>
        <taxon>Alphaproteobacteria</taxon>
        <taxon>Hyphomicrobiales</taxon>
        <taxon>Phyllobacteriaceae</taxon>
        <taxon>Mesorhizobium</taxon>
    </lineage>
</organism>
<keyword evidence="2" id="KW-1185">Reference proteome</keyword>
<comment type="caution">
    <text evidence="1">The sequence shown here is derived from an EMBL/GenBank/DDBJ whole genome shotgun (WGS) entry which is preliminary data.</text>
</comment>